<accession>A0A1M7M002</accession>
<evidence type="ECO:0000313" key="2">
    <source>
        <dbReference type="Proteomes" id="UP000184121"/>
    </source>
</evidence>
<dbReference type="Proteomes" id="UP000184121">
    <property type="component" value="Unassembled WGS sequence"/>
</dbReference>
<protein>
    <submittedName>
        <fullName evidence="1">Uncharacterized protein</fullName>
    </submittedName>
</protein>
<evidence type="ECO:0000313" key="1">
    <source>
        <dbReference type="EMBL" id="SHM83999.1"/>
    </source>
</evidence>
<organism evidence="1 2">
    <name type="scientific">Flavobacterium saccharophilum</name>
    <dbReference type="NCBI Taxonomy" id="29534"/>
    <lineage>
        <taxon>Bacteria</taxon>
        <taxon>Pseudomonadati</taxon>
        <taxon>Bacteroidota</taxon>
        <taxon>Flavobacteriia</taxon>
        <taxon>Flavobacteriales</taxon>
        <taxon>Flavobacteriaceae</taxon>
        <taxon>Flavobacterium</taxon>
    </lineage>
</organism>
<name>A0A1M7M002_9FLAO</name>
<gene>
    <name evidence="1" type="ORF">SAMN05444366_4278</name>
</gene>
<keyword evidence="2" id="KW-1185">Reference proteome</keyword>
<dbReference type="EMBL" id="FRBY01000007">
    <property type="protein sequence ID" value="SHM83999.1"/>
    <property type="molecule type" value="Genomic_DNA"/>
</dbReference>
<sequence>MNELELLNLLITIEHNLQSAKMDVQYANDTESKQIAYQTQKEIEHKIDLVTTDLIDIADKSQSEETKYSVINQLNHYVEQINLARPGARLTRNQGMMLENMLFGNISMDINNIISHGARGAHIPAYLEYTLSEKNSISIPELSTFLNNEILIIRSIENVNFIKLRDYYNQFRIRVQSQFMNE</sequence>
<proteinExistence type="predicted"/>
<dbReference type="OrthoDB" id="1446300at2"/>
<reference evidence="2" key="1">
    <citation type="submission" date="2016-11" db="EMBL/GenBank/DDBJ databases">
        <authorList>
            <person name="Varghese N."/>
            <person name="Submissions S."/>
        </authorList>
    </citation>
    <scope>NUCLEOTIDE SEQUENCE [LARGE SCALE GENOMIC DNA]</scope>
    <source>
        <strain evidence="2">DSM 1811</strain>
    </source>
</reference>
<dbReference type="AlphaFoldDB" id="A0A1M7M002"/>
<dbReference type="STRING" id="29534.SAMN05444366_4278"/>
<dbReference type="RefSeq" id="WP_139257034.1">
    <property type="nucleotide sequence ID" value="NZ_FRBY01000007.1"/>
</dbReference>